<comment type="caution">
    <text evidence="3">The sequence shown here is derived from an EMBL/GenBank/DDBJ whole genome shotgun (WGS) entry which is preliminary data.</text>
</comment>
<dbReference type="RefSeq" id="WP_236334667.1">
    <property type="nucleotide sequence ID" value="NZ_JAKIJS010000001.1"/>
</dbReference>
<dbReference type="Proteomes" id="UP001649381">
    <property type="component" value="Unassembled WGS sequence"/>
</dbReference>
<keyword evidence="1" id="KW-0812">Transmembrane</keyword>
<evidence type="ECO:0000313" key="3">
    <source>
        <dbReference type="EMBL" id="MCF6138324.1"/>
    </source>
</evidence>
<feature type="signal peptide" evidence="2">
    <location>
        <begin position="1"/>
        <end position="24"/>
    </location>
</feature>
<keyword evidence="2" id="KW-0732">Signal</keyword>
<protein>
    <submittedName>
        <fullName evidence="3">Uncharacterized protein</fullName>
    </submittedName>
</protein>
<keyword evidence="4" id="KW-1185">Reference proteome</keyword>
<dbReference type="EMBL" id="JAKIJS010000001">
    <property type="protein sequence ID" value="MCF6138324.1"/>
    <property type="molecule type" value="Genomic_DNA"/>
</dbReference>
<gene>
    <name evidence="3" type="ORF">L2716_11355</name>
</gene>
<organism evidence="3 4">
    <name type="scientific">Pseudalkalibacillus berkeleyi</name>
    <dbReference type="NCBI Taxonomy" id="1069813"/>
    <lineage>
        <taxon>Bacteria</taxon>
        <taxon>Bacillati</taxon>
        <taxon>Bacillota</taxon>
        <taxon>Bacilli</taxon>
        <taxon>Bacillales</taxon>
        <taxon>Fictibacillaceae</taxon>
        <taxon>Pseudalkalibacillus</taxon>
    </lineage>
</organism>
<accession>A0ABS9H063</accession>
<sequence>MLKQITASLMALTLLLSGGAGALAATDVEEPKGMEKAVEKHLEKEFYDFHKTKNAVDLSETIKVEATPQAEDGKEASGPITVYASLAKFQTVRDDIYTFSHREVVYYDATNKKVLTGTEVGKLENDKLIEYKDSFAHLGKKMNLGWILSLHGLILLIPAYFMFVWGNQVYSSTSFQIRNNIYNQKHTFN</sequence>
<feature type="transmembrane region" description="Helical" evidence="1">
    <location>
        <begin position="144"/>
        <end position="165"/>
    </location>
</feature>
<keyword evidence="1" id="KW-1133">Transmembrane helix</keyword>
<proteinExistence type="predicted"/>
<feature type="chain" id="PRO_5045839629" evidence="2">
    <location>
        <begin position="25"/>
        <end position="189"/>
    </location>
</feature>
<evidence type="ECO:0000256" key="2">
    <source>
        <dbReference type="SAM" id="SignalP"/>
    </source>
</evidence>
<evidence type="ECO:0000256" key="1">
    <source>
        <dbReference type="SAM" id="Phobius"/>
    </source>
</evidence>
<keyword evidence="1" id="KW-0472">Membrane</keyword>
<name>A0ABS9H063_9BACL</name>
<evidence type="ECO:0000313" key="4">
    <source>
        <dbReference type="Proteomes" id="UP001649381"/>
    </source>
</evidence>
<reference evidence="3 4" key="1">
    <citation type="submission" date="2022-01" db="EMBL/GenBank/DDBJ databases">
        <title>Alkalihalobacillus sp. EGI L200015, a novel bacterium isolated from a salt lake sediment.</title>
        <authorList>
            <person name="Gao L."/>
            <person name="Fang B.-Z."/>
            <person name="Li W.-J."/>
        </authorList>
    </citation>
    <scope>NUCLEOTIDE SEQUENCE [LARGE SCALE GENOMIC DNA]</scope>
    <source>
        <strain evidence="3 4">KCTC 12718</strain>
    </source>
</reference>